<dbReference type="CDD" id="cd00821">
    <property type="entry name" value="PH"/>
    <property type="match status" value="1"/>
</dbReference>
<feature type="compositionally biased region" description="Low complexity" evidence="1">
    <location>
        <begin position="355"/>
        <end position="376"/>
    </location>
</feature>
<feature type="compositionally biased region" description="Basic and acidic residues" evidence="1">
    <location>
        <begin position="529"/>
        <end position="543"/>
    </location>
</feature>
<feature type="compositionally biased region" description="Low complexity" evidence="1">
    <location>
        <begin position="30"/>
        <end position="59"/>
    </location>
</feature>
<dbReference type="Gene3D" id="2.30.29.30">
    <property type="entry name" value="Pleckstrin-homology domain (PH domain)/Phosphotyrosine-binding domain (PTB)"/>
    <property type="match status" value="1"/>
</dbReference>
<feature type="region of interest" description="Disordered" evidence="1">
    <location>
        <begin position="1"/>
        <end position="73"/>
    </location>
</feature>
<feature type="region of interest" description="Disordered" evidence="1">
    <location>
        <begin position="245"/>
        <end position="676"/>
    </location>
</feature>
<proteinExistence type="predicted"/>
<dbReference type="InterPro" id="IPR039712">
    <property type="entry name" value="Meu6"/>
</dbReference>
<dbReference type="SMART" id="SM00233">
    <property type="entry name" value="PH"/>
    <property type="match status" value="1"/>
</dbReference>
<feature type="compositionally biased region" description="Basic and acidic residues" evidence="1">
    <location>
        <begin position="60"/>
        <end position="69"/>
    </location>
</feature>
<sequence>MSTEETKPTTIEAPAVPAVESTPAPAVESTEAPAVTTDAPTTEATTDAPVEATETSAPAAEKKEDKKPAEPIYKGPLSYQVHQSGIEGSIKRFFTVRAVFQGPKKRYFWFGEEAPITTQNLNTYLRGEKPKISHPAAAWSSKTGKGLLYFVKNADDKASPAGVLLLADASDVVESHGMNEFSFKLDGAKHVFHTKTADERSGWVAALKTIVDEAKSMKEEVQNSSEYKDTMTHLNKPVTAGLAATGATTAAKTETPKESTDKPANGATLDKPEEEKKEKKAPKSRSVSRGKRTSIFGNIIGKKEDAEEKKEEKKEEQKADKEEDKKEEAAAAAPAETSGMFPARASSRNWAKRSTAPVVEPKVEEPVAATEAPATENKPEDAKDELTKATPAAGKAGKRGSIFGRFLDGVRSPTTEKKESEVAPTVPPKDEAAKDKDLPAAPTETPVIEEPAATETAPMAIPGAEEKKEEKPEEKKLSSSTPKESFFGKLKGRAEKIRSPSSEVPPATKEPAKEETPAAATEAAPVAETEAKPEETAAVEEPKANGVDKSVEKKEEQADKPRRTSFFGNLGTVKKDKAEGEQKEGPSQKFGGIFRNPSKLIKGQKEGKKASAPAKVDEETKVSDEAPKIEEPKDTGSKQMSDETETKPQNSIGDVVPEAVQVGQPPAATPAVSATA</sequence>
<dbReference type="AlphaFoldDB" id="A0A9P4IAA5"/>
<dbReference type="InterPro" id="IPR011993">
    <property type="entry name" value="PH-like_dom_sf"/>
</dbReference>
<feature type="compositionally biased region" description="Basic and acidic residues" evidence="1">
    <location>
        <begin position="377"/>
        <end position="387"/>
    </location>
</feature>
<feature type="compositionally biased region" description="Low complexity" evidence="1">
    <location>
        <begin position="439"/>
        <end position="462"/>
    </location>
</feature>
<dbReference type="InterPro" id="IPR039483">
    <property type="entry name" value="Meu6_PH_dom"/>
</dbReference>
<dbReference type="PANTHER" id="PTHR42073:SF1">
    <property type="entry name" value="MEIOTIC EXPRESSION UP-REGULATED PROTEIN 6"/>
    <property type="match status" value="1"/>
</dbReference>
<keyword evidence="4" id="KW-1185">Reference proteome</keyword>
<feature type="compositionally biased region" description="Low complexity" evidence="1">
    <location>
        <begin position="517"/>
        <end position="528"/>
    </location>
</feature>
<feature type="domain" description="PH" evidence="2">
    <location>
        <begin position="71"/>
        <end position="214"/>
    </location>
</feature>
<evidence type="ECO:0000313" key="4">
    <source>
        <dbReference type="Proteomes" id="UP000799772"/>
    </source>
</evidence>
<name>A0A9P4IAA5_9PEZI</name>
<gene>
    <name evidence="3" type="ORF">NA57DRAFT_60646</name>
</gene>
<feature type="compositionally biased region" description="Basic and acidic residues" evidence="1">
    <location>
        <begin position="573"/>
        <end position="586"/>
    </location>
</feature>
<evidence type="ECO:0000313" key="3">
    <source>
        <dbReference type="EMBL" id="KAF2094621.1"/>
    </source>
</evidence>
<feature type="compositionally biased region" description="Basic residues" evidence="1">
    <location>
        <begin position="279"/>
        <end position="292"/>
    </location>
</feature>
<dbReference type="InterPro" id="IPR001849">
    <property type="entry name" value="PH_domain"/>
</dbReference>
<evidence type="ECO:0000259" key="2">
    <source>
        <dbReference type="SMART" id="SM00233"/>
    </source>
</evidence>
<feature type="compositionally biased region" description="Basic and acidic residues" evidence="1">
    <location>
        <begin position="549"/>
        <end position="562"/>
    </location>
</feature>
<accession>A0A9P4IAA5</accession>
<dbReference type="SUPFAM" id="SSF50729">
    <property type="entry name" value="PH domain-like"/>
    <property type="match status" value="1"/>
</dbReference>
<dbReference type="EMBL" id="ML978134">
    <property type="protein sequence ID" value="KAF2094621.1"/>
    <property type="molecule type" value="Genomic_DNA"/>
</dbReference>
<dbReference type="Proteomes" id="UP000799772">
    <property type="component" value="Unassembled WGS sequence"/>
</dbReference>
<feature type="compositionally biased region" description="Low complexity" evidence="1">
    <location>
        <begin position="665"/>
        <end position="676"/>
    </location>
</feature>
<comment type="caution">
    <text evidence="3">The sequence shown here is derived from an EMBL/GenBank/DDBJ whole genome shotgun (WGS) entry which is preliminary data.</text>
</comment>
<dbReference type="Pfam" id="PF15406">
    <property type="entry name" value="PH_6"/>
    <property type="match status" value="1"/>
</dbReference>
<protein>
    <recommendedName>
        <fullName evidence="2">PH domain-containing protein</fullName>
    </recommendedName>
</protein>
<feature type="compositionally biased region" description="Basic and acidic residues" evidence="1">
    <location>
        <begin position="301"/>
        <end position="329"/>
    </location>
</feature>
<reference evidence="3" key="1">
    <citation type="journal article" date="2020" name="Stud. Mycol.">
        <title>101 Dothideomycetes genomes: a test case for predicting lifestyles and emergence of pathogens.</title>
        <authorList>
            <person name="Haridas S."/>
            <person name="Albert R."/>
            <person name="Binder M."/>
            <person name="Bloem J."/>
            <person name="Labutti K."/>
            <person name="Salamov A."/>
            <person name="Andreopoulos B."/>
            <person name="Baker S."/>
            <person name="Barry K."/>
            <person name="Bills G."/>
            <person name="Bluhm B."/>
            <person name="Cannon C."/>
            <person name="Castanera R."/>
            <person name="Culley D."/>
            <person name="Daum C."/>
            <person name="Ezra D."/>
            <person name="Gonzalez J."/>
            <person name="Henrissat B."/>
            <person name="Kuo A."/>
            <person name="Liang C."/>
            <person name="Lipzen A."/>
            <person name="Lutzoni F."/>
            <person name="Magnuson J."/>
            <person name="Mondo S."/>
            <person name="Nolan M."/>
            <person name="Ohm R."/>
            <person name="Pangilinan J."/>
            <person name="Park H.-J."/>
            <person name="Ramirez L."/>
            <person name="Alfaro M."/>
            <person name="Sun H."/>
            <person name="Tritt A."/>
            <person name="Yoshinaga Y."/>
            <person name="Zwiers L.-H."/>
            <person name="Turgeon B."/>
            <person name="Goodwin S."/>
            <person name="Spatafora J."/>
            <person name="Crous P."/>
            <person name="Grigoriev I."/>
        </authorList>
    </citation>
    <scope>NUCLEOTIDE SEQUENCE</scope>
    <source>
        <strain evidence="3">CBS 133067</strain>
    </source>
</reference>
<dbReference type="OrthoDB" id="5593352at2759"/>
<feature type="compositionally biased region" description="Basic and acidic residues" evidence="1">
    <location>
        <begin position="464"/>
        <end position="477"/>
    </location>
</feature>
<dbReference type="PANTHER" id="PTHR42073">
    <property type="entry name" value="MEIOTIC EXPRESSION UP-REGULATED PROTEIN 6"/>
    <property type="match status" value="1"/>
</dbReference>
<feature type="compositionally biased region" description="Basic and acidic residues" evidence="1">
    <location>
        <begin position="603"/>
        <end position="646"/>
    </location>
</feature>
<evidence type="ECO:0000256" key="1">
    <source>
        <dbReference type="SAM" id="MobiDB-lite"/>
    </source>
</evidence>
<organism evidence="3 4">
    <name type="scientific">Rhizodiscina lignyota</name>
    <dbReference type="NCBI Taxonomy" id="1504668"/>
    <lineage>
        <taxon>Eukaryota</taxon>
        <taxon>Fungi</taxon>
        <taxon>Dikarya</taxon>
        <taxon>Ascomycota</taxon>
        <taxon>Pezizomycotina</taxon>
        <taxon>Dothideomycetes</taxon>
        <taxon>Pleosporomycetidae</taxon>
        <taxon>Aulographales</taxon>
        <taxon>Rhizodiscinaceae</taxon>
        <taxon>Rhizodiscina</taxon>
    </lineage>
</organism>
<feature type="compositionally biased region" description="Basic and acidic residues" evidence="1">
    <location>
        <begin position="428"/>
        <end position="438"/>
    </location>
</feature>